<dbReference type="InterPro" id="IPR043502">
    <property type="entry name" value="DNA/RNA_pol_sf"/>
</dbReference>
<evidence type="ECO:0000256" key="16">
    <source>
        <dbReference type="ARBA" id="ARBA00022918"/>
    </source>
</evidence>
<keyword evidence="7" id="KW-0479">Metal-binding</keyword>
<dbReference type="GO" id="GO:0005524">
    <property type="term" value="F:ATP binding"/>
    <property type="evidence" value="ECO:0007669"/>
    <property type="project" value="UniProtKB-KW"/>
</dbReference>
<evidence type="ECO:0000256" key="13">
    <source>
        <dbReference type="ARBA" id="ARBA00022842"/>
    </source>
</evidence>
<proteinExistence type="predicted"/>
<dbReference type="InterPro" id="IPR039537">
    <property type="entry name" value="Retrotran_Ty1/copia-like"/>
</dbReference>
<keyword evidence="9" id="KW-0064">Aspartyl protease</keyword>
<keyword evidence="5" id="KW-0548">Nucleotidyltransferase</keyword>
<evidence type="ECO:0000256" key="9">
    <source>
        <dbReference type="ARBA" id="ARBA00022750"/>
    </source>
</evidence>
<dbReference type="GO" id="GO:0006508">
    <property type="term" value="P:proteolysis"/>
    <property type="evidence" value="ECO:0007669"/>
    <property type="project" value="UniProtKB-KW"/>
</dbReference>
<dbReference type="PROSITE" id="PS50994">
    <property type="entry name" value="INTEGRASE"/>
    <property type="match status" value="1"/>
</dbReference>
<dbReference type="GO" id="GO:0004190">
    <property type="term" value="F:aspartic-type endopeptidase activity"/>
    <property type="evidence" value="ECO:0007669"/>
    <property type="project" value="UniProtKB-KW"/>
</dbReference>
<keyword evidence="8" id="KW-0547">Nucleotide-binding</keyword>
<evidence type="ECO:0000256" key="7">
    <source>
        <dbReference type="ARBA" id="ARBA00022723"/>
    </source>
</evidence>
<dbReference type="Pfam" id="PF13976">
    <property type="entry name" value="gag_pre-integrs"/>
    <property type="match status" value="1"/>
</dbReference>
<keyword evidence="17" id="KW-0808">Transferase</keyword>
<keyword evidence="14" id="KW-0694">RNA-binding</keyword>
<keyword evidence="20" id="KW-0511">Multifunctional enzyme</keyword>
<evidence type="ECO:0000256" key="10">
    <source>
        <dbReference type="ARBA" id="ARBA00022759"/>
    </source>
</evidence>
<evidence type="ECO:0000256" key="12">
    <source>
        <dbReference type="ARBA" id="ARBA00022840"/>
    </source>
</evidence>
<feature type="domain" description="Integrase catalytic" evidence="24">
    <location>
        <begin position="476"/>
        <end position="642"/>
    </location>
</feature>
<evidence type="ECO:0000313" key="26">
    <source>
        <dbReference type="Proteomes" id="UP000235392"/>
    </source>
</evidence>
<dbReference type="CDD" id="cd09272">
    <property type="entry name" value="RNase_HI_RT_Ty1"/>
    <property type="match status" value="1"/>
</dbReference>
<dbReference type="GO" id="GO:0005634">
    <property type="term" value="C:nucleus"/>
    <property type="evidence" value="ECO:0007669"/>
    <property type="project" value="UniProtKB-ARBA"/>
</dbReference>
<keyword evidence="2" id="KW-0815">Transposition</keyword>
<comment type="function">
    <text evidence="1">The aspartyl protease (PR) mediates the proteolytic cleavages of the Gag and Gag-Pol polyproteins after assembly of the VLP.</text>
</comment>
<dbReference type="GO" id="GO:0046872">
    <property type="term" value="F:metal ion binding"/>
    <property type="evidence" value="ECO:0007669"/>
    <property type="project" value="UniProtKB-KW"/>
</dbReference>
<evidence type="ECO:0000256" key="6">
    <source>
        <dbReference type="ARBA" id="ARBA00022722"/>
    </source>
</evidence>
<evidence type="ECO:0000256" key="15">
    <source>
        <dbReference type="ARBA" id="ARBA00022908"/>
    </source>
</evidence>
<keyword evidence="11" id="KW-0378">Hydrolase</keyword>
<evidence type="ECO:0000256" key="19">
    <source>
        <dbReference type="ARBA" id="ARBA00023172"/>
    </source>
</evidence>
<dbReference type="SUPFAM" id="SSF53098">
    <property type="entry name" value="Ribonuclease H-like"/>
    <property type="match status" value="1"/>
</dbReference>
<evidence type="ECO:0000259" key="24">
    <source>
        <dbReference type="PROSITE" id="PS50994"/>
    </source>
</evidence>
<dbReference type="InterPro" id="IPR001584">
    <property type="entry name" value="Integrase_cat-core"/>
</dbReference>
<accession>A0A2N5VC85</accession>
<evidence type="ECO:0000256" key="5">
    <source>
        <dbReference type="ARBA" id="ARBA00022695"/>
    </source>
</evidence>
<comment type="caution">
    <text evidence="25">The sequence shown here is derived from an EMBL/GenBank/DDBJ whole genome shotgun (WGS) entry which is preliminary data.</text>
</comment>
<gene>
    <name evidence="25" type="ORF">PCASD_08170</name>
</gene>
<dbReference type="GO" id="GO:0032196">
    <property type="term" value="P:transposition"/>
    <property type="evidence" value="ECO:0007669"/>
    <property type="project" value="UniProtKB-KW"/>
</dbReference>
<dbReference type="GO" id="GO:0003723">
    <property type="term" value="F:RNA binding"/>
    <property type="evidence" value="ECO:0007669"/>
    <property type="project" value="UniProtKB-KW"/>
</dbReference>
<organism evidence="25 26">
    <name type="scientific">Puccinia coronata f. sp. avenae</name>
    <dbReference type="NCBI Taxonomy" id="200324"/>
    <lineage>
        <taxon>Eukaryota</taxon>
        <taxon>Fungi</taxon>
        <taxon>Dikarya</taxon>
        <taxon>Basidiomycota</taxon>
        <taxon>Pucciniomycotina</taxon>
        <taxon>Pucciniomycetes</taxon>
        <taxon>Pucciniales</taxon>
        <taxon>Pucciniaceae</taxon>
        <taxon>Puccinia</taxon>
    </lineage>
</organism>
<evidence type="ECO:0000256" key="17">
    <source>
        <dbReference type="ARBA" id="ARBA00022932"/>
    </source>
</evidence>
<dbReference type="GO" id="GO:0003964">
    <property type="term" value="F:RNA-directed DNA polymerase activity"/>
    <property type="evidence" value="ECO:0007669"/>
    <property type="project" value="UniProtKB-KW"/>
</dbReference>
<protein>
    <recommendedName>
        <fullName evidence="24">Integrase catalytic domain-containing protein</fullName>
    </recommendedName>
</protein>
<dbReference type="Pfam" id="PF22936">
    <property type="entry name" value="Pol_BBD"/>
    <property type="match status" value="1"/>
</dbReference>
<dbReference type="InterPro" id="IPR012337">
    <property type="entry name" value="RNaseH-like_sf"/>
</dbReference>
<comment type="catalytic activity">
    <reaction evidence="21">
        <text>DNA(n) + a 2'-deoxyribonucleoside 5'-triphosphate = DNA(n+1) + diphosphate</text>
        <dbReference type="Rhea" id="RHEA:22508"/>
        <dbReference type="Rhea" id="RHEA-COMP:17339"/>
        <dbReference type="Rhea" id="RHEA-COMP:17340"/>
        <dbReference type="ChEBI" id="CHEBI:33019"/>
        <dbReference type="ChEBI" id="CHEBI:61560"/>
        <dbReference type="ChEBI" id="CHEBI:173112"/>
        <dbReference type="EC" id="2.7.7.49"/>
    </reaction>
</comment>
<evidence type="ECO:0000256" key="22">
    <source>
        <dbReference type="ARBA" id="ARBA00049244"/>
    </source>
</evidence>
<evidence type="ECO:0000256" key="20">
    <source>
        <dbReference type="ARBA" id="ARBA00023268"/>
    </source>
</evidence>
<dbReference type="Pfam" id="PF00665">
    <property type="entry name" value="rve"/>
    <property type="match status" value="1"/>
</dbReference>
<keyword evidence="10" id="KW-0255">Endonuclease</keyword>
<evidence type="ECO:0000256" key="3">
    <source>
        <dbReference type="ARBA" id="ARBA00022612"/>
    </source>
</evidence>
<evidence type="ECO:0000256" key="23">
    <source>
        <dbReference type="SAM" id="MobiDB-lite"/>
    </source>
</evidence>
<dbReference type="PANTHER" id="PTHR42648:SF11">
    <property type="entry name" value="TRANSPOSON TY4-P GAG-POL POLYPROTEIN"/>
    <property type="match status" value="1"/>
</dbReference>
<evidence type="ECO:0000256" key="21">
    <source>
        <dbReference type="ARBA" id="ARBA00048173"/>
    </source>
</evidence>
<keyword evidence="16" id="KW-0695">RNA-directed DNA polymerase</keyword>
<dbReference type="GO" id="GO:0006310">
    <property type="term" value="P:DNA recombination"/>
    <property type="evidence" value="ECO:0007669"/>
    <property type="project" value="UniProtKB-KW"/>
</dbReference>
<evidence type="ECO:0000256" key="4">
    <source>
        <dbReference type="ARBA" id="ARBA00022670"/>
    </source>
</evidence>
<keyword evidence="18" id="KW-0917">Virion maturation</keyword>
<dbReference type="EMBL" id="PGCI01000030">
    <property type="protein sequence ID" value="PLW47582.1"/>
    <property type="molecule type" value="Genomic_DNA"/>
</dbReference>
<dbReference type="InterPro" id="IPR025724">
    <property type="entry name" value="GAG-pre-integrase_dom"/>
</dbReference>
<name>A0A2N5VC85_9BASI</name>
<keyword evidence="3" id="KW-1188">Viral release from host cell</keyword>
<reference evidence="25 26" key="1">
    <citation type="submission" date="2017-11" db="EMBL/GenBank/DDBJ databases">
        <title>De novo assembly and phasing of dikaryotic genomes from two isolates of Puccinia coronata f. sp. avenae, the causal agent of oat crown rust.</title>
        <authorList>
            <person name="Miller M.E."/>
            <person name="Zhang Y."/>
            <person name="Omidvar V."/>
            <person name="Sperschneider J."/>
            <person name="Schwessinger B."/>
            <person name="Raley C."/>
            <person name="Palmer J.M."/>
            <person name="Garnica D."/>
            <person name="Upadhyaya N."/>
            <person name="Rathjen J."/>
            <person name="Taylor J.M."/>
            <person name="Park R.F."/>
            <person name="Dodds P.N."/>
            <person name="Hirsch C.D."/>
            <person name="Kianian S.F."/>
            <person name="Figueroa M."/>
        </authorList>
    </citation>
    <scope>NUCLEOTIDE SEQUENCE [LARGE SCALE GENOMIC DNA]</scope>
    <source>
        <strain evidence="25">12SD80</strain>
    </source>
</reference>
<evidence type="ECO:0000256" key="14">
    <source>
        <dbReference type="ARBA" id="ARBA00022884"/>
    </source>
</evidence>
<dbReference type="GO" id="GO:0004519">
    <property type="term" value="F:endonuclease activity"/>
    <property type="evidence" value="ECO:0007669"/>
    <property type="project" value="UniProtKB-KW"/>
</dbReference>
<feature type="region of interest" description="Disordered" evidence="23">
    <location>
        <begin position="712"/>
        <end position="797"/>
    </location>
</feature>
<keyword evidence="13" id="KW-0460">Magnesium</keyword>
<evidence type="ECO:0000256" key="2">
    <source>
        <dbReference type="ARBA" id="ARBA00022578"/>
    </source>
</evidence>
<dbReference type="GO" id="GO:0015074">
    <property type="term" value="P:DNA integration"/>
    <property type="evidence" value="ECO:0007669"/>
    <property type="project" value="UniProtKB-KW"/>
</dbReference>
<dbReference type="Pfam" id="PF07727">
    <property type="entry name" value="RVT_2"/>
    <property type="match status" value="1"/>
</dbReference>
<keyword evidence="4" id="KW-0645">Protease</keyword>
<dbReference type="PANTHER" id="PTHR42648">
    <property type="entry name" value="TRANSPOSASE, PUTATIVE-RELATED"/>
    <property type="match status" value="1"/>
</dbReference>
<dbReference type="AlphaFoldDB" id="A0A2N5VC85"/>
<keyword evidence="12" id="KW-0067">ATP-binding</keyword>
<dbReference type="GO" id="GO:0003887">
    <property type="term" value="F:DNA-directed DNA polymerase activity"/>
    <property type="evidence" value="ECO:0007669"/>
    <property type="project" value="UniProtKB-KW"/>
</dbReference>
<dbReference type="Proteomes" id="UP000235392">
    <property type="component" value="Unassembled WGS sequence"/>
</dbReference>
<comment type="catalytic activity">
    <reaction evidence="22">
        <text>DNA(n) + a 2'-deoxyribonucleoside 5'-triphosphate = DNA(n+1) + diphosphate</text>
        <dbReference type="Rhea" id="RHEA:22508"/>
        <dbReference type="Rhea" id="RHEA-COMP:17339"/>
        <dbReference type="Rhea" id="RHEA-COMP:17340"/>
        <dbReference type="ChEBI" id="CHEBI:33019"/>
        <dbReference type="ChEBI" id="CHEBI:61560"/>
        <dbReference type="ChEBI" id="CHEBI:173112"/>
        <dbReference type="EC" id="2.7.7.7"/>
    </reaction>
</comment>
<keyword evidence="19" id="KW-0233">DNA recombination</keyword>
<dbReference type="InterPro" id="IPR036397">
    <property type="entry name" value="RNaseH_sf"/>
</dbReference>
<dbReference type="InterPro" id="IPR013103">
    <property type="entry name" value="RVT_2"/>
</dbReference>
<evidence type="ECO:0000313" key="25">
    <source>
        <dbReference type="EMBL" id="PLW47582.1"/>
    </source>
</evidence>
<keyword evidence="6" id="KW-0540">Nuclease</keyword>
<keyword evidence="17" id="KW-0239">DNA-directed DNA polymerase</keyword>
<dbReference type="Gene3D" id="3.30.420.10">
    <property type="entry name" value="Ribonuclease H-like superfamily/Ribonuclease H"/>
    <property type="match status" value="1"/>
</dbReference>
<feature type="compositionally biased region" description="Basic and acidic residues" evidence="23">
    <location>
        <begin position="744"/>
        <end position="754"/>
    </location>
</feature>
<evidence type="ECO:0000256" key="11">
    <source>
        <dbReference type="ARBA" id="ARBA00022801"/>
    </source>
</evidence>
<evidence type="ECO:0000256" key="8">
    <source>
        <dbReference type="ARBA" id="ARBA00022741"/>
    </source>
</evidence>
<keyword evidence="15" id="KW-0229">DNA integration</keyword>
<dbReference type="InterPro" id="IPR054722">
    <property type="entry name" value="PolX-like_BBD"/>
</dbReference>
<evidence type="ECO:0000256" key="1">
    <source>
        <dbReference type="ARBA" id="ARBA00002180"/>
    </source>
</evidence>
<dbReference type="SUPFAM" id="SSF56672">
    <property type="entry name" value="DNA/RNA polymerases"/>
    <property type="match status" value="1"/>
</dbReference>
<evidence type="ECO:0000256" key="18">
    <source>
        <dbReference type="ARBA" id="ARBA00023113"/>
    </source>
</evidence>
<sequence>MASKISLKDQLSILPTLIGDENYPMWSRRITAFLKHKELFATVITDPGEAPTNAVKKKLSEAANILLTKISDKLYNRIITDANDNNGYLIWTRIKDLYAKRTGLRLSRCLTQWHKIRYNGDLTDYLDQVESCMATFDSISYVQEGSAICGVITLALSEERSSLTDPILTNKALMNDPVLLLTKLRDIAFNERTRKKPVNHEKPATAMTTNTRTRVRLGCRNKKHNPAVKSHTEENCWAIHPKKKEEYMLHNTVATSQPPSNSSLSSHHQVPAFAAVTTAHCHLARSSSSSAILNSGASHHMFNNLDFFLSTSVCSIPISTGRNSTDLTATRTGTALIAQTDGRTLELEDSLFVPGLSQNLISMTQLVKKTASITRSNQLVNITIDDTIHFTCKHSNNIMEIQGDIGPVPREALALVTTTHSLSTSAFDTWHNRLGHAGIARLQSVLPGVKLTKSGSCDSCMKGKVSRIPFKGHFDRAEHPLAVVHADLVGPITPSTNSGKRYFITLVDQHTGFISVTLLHRKSNATDAILDFKTFYENQTERKMKKLITDGGGEFCNNTLSDVLKTHGIQHNVSPPYTPQHEGLAERANKTIINMARCMLVQSRLAKEWWGEAVRTAALTTNCLPSLSKSEFSPLEQMFNKVPNIGFFRPFGCKTNDYSCYRVIKTESMEITDTKHAYFDESCFPSLRALNPSPDLFPHSRLPDFSALSSLPFDDDEDFDQPSGMSVSHHESTNPSPLEDEVEREGSPSVHEDEVMQEGDSNVGPSDGLEHDSPPRRLVLRLGPHPTRIDSSINPNNIVSHRTRGAVAFSVTSTEPANHAQAMACDDSVHWKKAEEVEIANMLSYNVWEEIPLQSHHHTILSTWAYKKKLGADNQVVEFKARICAQGFRQTYGLNFELKYAPTGKPSSLRFLLSLASERGLLVHQLDVKSAFLTCDLEEEVLMLPPAGYLSGQRIVLRLIKAIYGLKQASLAWYRRLGTFLSSIGFTTSIADPCVFWQQEPSPLWIFAHVDDLIIIGKDPLLFRSQMEAEFQIKYLGDASFLLGMKLDRLDTGIVLHQSQYVQRKLVEFDIVDLPTSSCPLDPKIHFRQASLIEREQFLALNINYRALVGSLNYLNILTRPNISFAVSKLSQYLENPGILHFNAAMQVFCFLKGTMYRGLHFQRQETYDLQSFINADWANCPDTRRSHTGFMVLIGSHLISWKSTKQATVSLSSTEAE</sequence>